<dbReference type="OrthoDB" id="9775513at2"/>
<dbReference type="Proteomes" id="UP000270261">
    <property type="component" value="Unassembled WGS sequence"/>
</dbReference>
<dbReference type="SUPFAM" id="SSF51230">
    <property type="entry name" value="Single hybrid motif"/>
    <property type="match status" value="1"/>
</dbReference>
<feature type="coiled-coil region" evidence="1">
    <location>
        <begin position="193"/>
        <end position="259"/>
    </location>
</feature>
<evidence type="ECO:0000313" key="3">
    <source>
        <dbReference type="EMBL" id="RRN44419.1"/>
    </source>
</evidence>
<gene>
    <name evidence="3" type="ORF">EHV23_14030</name>
</gene>
<protein>
    <submittedName>
        <fullName evidence="3">HlyD family efflux transporter periplasmic adaptor subunit</fullName>
    </submittedName>
</protein>
<sequence>MNNGLFREEASTKRGLHDMGSVYIHQPPSYYTISISMLLVVTGIILYAYFGTYTKRATVHGLVMPENGLFRVTSPAPGQVSGIEVREGEHVSKGQPLFRITNAQISKSGETNEQVRKQISKRISLMQDRIERSAANHDREKELIEQRLEAMTSEISQLEHELQILGQREEIALSQKERIGKQAKKGFASLSRLGQAESELLDLSRQKLTAEREISSLHREKSSLYSSMVDITNRHQSQQTESENSLASLRQELAELDVRQESITSAPFNGTVTGVHAREGTTVTTSSLLASLIPDNAKLTAYLYVAESKAAFLAKGQKVRIRLDAYPYQKYGMVTGSVTAVTQSPYAITELPAHVATAVQSDNENQSLYYQARVELDSQSIRANGEDTKLKAGMIFEADVMQEKRRLYEWVLEPIYSMTGKF</sequence>
<evidence type="ECO:0000256" key="1">
    <source>
        <dbReference type="SAM" id="Coils"/>
    </source>
</evidence>
<evidence type="ECO:0000313" key="4">
    <source>
        <dbReference type="Proteomes" id="UP000270261"/>
    </source>
</evidence>
<name>A0A3R8NAZ0_9BURK</name>
<keyword evidence="1" id="KW-0175">Coiled coil</keyword>
<keyword evidence="2" id="KW-0812">Transmembrane</keyword>
<dbReference type="EMBL" id="RRUE01000002">
    <property type="protein sequence ID" value="RRN44419.1"/>
    <property type="molecule type" value="Genomic_DNA"/>
</dbReference>
<dbReference type="PRINTS" id="PR01490">
    <property type="entry name" value="RTXTOXIND"/>
</dbReference>
<feature type="transmembrane region" description="Helical" evidence="2">
    <location>
        <begin position="29"/>
        <end position="50"/>
    </location>
</feature>
<proteinExistence type="predicted"/>
<evidence type="ECO:0000256" key="2">
    <source>
        <dbReference type="SAM" id="Phobius"/>
    </source>
</evidence>
<dbReference type="Gene3D" id="2.40.30.170">
    <property type="match status" value="1"/>
</dbReference>
<dbReference type="InterPro" id="IPR011053">
    <property type="entry name" value="Single_hybrid_motif"/>
</dbReference>
<dbReference type="Gene3D" id="2.40.50.100">
    <property type="match status" value="1"/>
</dbReference>
<dbReference type="RefSeq" id="WP_125096612.1">
    <property type="nucleotide sequence ID" value="NZ_RRUE01000002.1"/>
</dbReference>
<reference evidence="3 4" key="1">
    <citation type="submission" date="2018-11" db="EMBL/GenBank/DDBJ databases">
        <title>Genome sequencing of Lautropia sp. KCOM 2505 (= ChDC F240).</title>
        <authorList>
            <person name="Kook J.-K."/>
            <person name="Park S.-N."/>
            <person name="Lim Y.K."/>
        </authorList>
    </citation>
    <scope>NUCLEOTIDE SEQUENCE [LARGE SCALE GENOMIC DNA]</scope>
    <source>
        <strain evidence="3 4">KCOM 2505</strain>
    </source>
</reference>
<feature type="coiled-coil region" evidence="1">
    <location>
        <begin position="134"/>
        <end position="168"/>
    </location>
</feature>
<dbReference type="InterPro" id="IPR050739">
    <property type="entry name" value="MFP"/>
</dbReference>
<keyword evidence="4" id="KW-1185">Reference proteome</keyword>
<dbReference type="PANTHER" id="PTHR30386">
    <property type="entry name" value="MEMBRANE FUSION SUBUNIT OF EMRAB-TOLC MULTIDRUG EFFLUX PUMP"/>
    <property type="match status" value="1"/>
</dbReference>
<organism evidence="3 4">
    <name type="scientific">Lautropia dentalis</name>
    <dbReference type="NCBI Taxonomy" id="2490857"/>
    <lineage>
        <taxon>Bacteria</taxon>
        <taxon>Pseudomonadati</taxon>
        <taxon>Pseudomonadota</taxon>
        <taxon>Betaproteobacteria</taxon>
        <taxon>Burkholderiales</taxon>
        <taxon>Burkholderiaceae</taxon>
        <taxon>Lautropia</taxon>
    </lineage>
</organism>
<keyword evidence="2" id="KW-1133">Transmembrane helix</keyword>
<comment type="caution">
    <text evidence="3">The sequence shown here is derived from an EMBL/GenBank/DDBJ whole genome shotgun (WGS) entry which is preliminary data.</text>
</comment>
<accession>A0A3R8NAZ0</accession>
<dbReference type="AlphaFoldDB" id="A0A3R8NAZ0"/>
<dbReference type="PANTHER" id="PTHR30386:SF28">
    <property type="entry name" value="EXPORTED PROTEIN"/>
    <property type="match status" value="1"/>
</dbReference>
<keyword evidence="2" id="KW-0472">Membrane</keyword>